<dbReference type="EMBL" id="CM051398">
    <property type="protein sequence ID" value="KAJ4717686.1"/>
    <property type="molecule type" value="Genomic_DNA"/>
</dbReference>
<name>A0ACC1Y1V5_MELAZ</name>
<evidence type="ECO:0000313" key="1">
    <source>
        <dbReference type="EMBL" id="KAJ4717686.1"/>
    </source>
</evidence>
<sequence>MDVSKQSFQKLCHPFSFMKCSFFLFIFLLFIIIILGLAAVIVIFIVKPQKPIFSLETLRVVSVDVNAYSNSTLFVSSVISLVLNAQNPNKFGIKFTPARLHVYIEELPVGVIRVPGFNQPARSHNVNVATRVLVHCLNVSQMMSGDQSQDESTQNVAQIKLLGDITLHLQLLHITMPKIKVFLECSLNLDYRQLTFINEIQTTKVAQIHNESLPVHSKSFFNKCDIAVYI</sequence>
<keyword evidence="2" id="KW-1185">Reference proteome</keyword>
<evidence type="ECO:0000313" key="2">
    <source>
        <dbReference type="Proteomes" id="UP001164539"/>
    </source>
</evidence>
<dbReference type="Proteomes" id="UP001164539">
    <property type="component" value="Chromosome 5"/>
</dbReference>
<protein>
    <submittedName>
        <fullName evidence="1">Late embryogenesis abundant protein, LEA-14</fullName>
    </submittedName>
</protein>
<gene>
    <name evidence="1" type="ORF">OWV82_009480</name>
</gene>
<organism evidence="1 2">
    <name type="scientific">Melia azedarach</name>
    <name type="common">Chinaberry tree</name>
    <dbReference type="NCBI Taxonomy" id="155640"/>
    <lineage>
        <taxon>Eukaryota</taxon>
        <taxon>Viridiplantae</taxon>
        <taxon>Streptophyta</taxon>
        <taxon>Embryophyta</taxon>
        <taxon>Tracheophyta</taxon>
        <taxon>Spermatophyta</taxon>
        <taxon>Magnoliopsida</taxon>
        <taxon>eudicotyledons</taxon>
        <taxon>Gunneridae</taxon>
        <taxon>Pentapetalae</taxon>
        <taxon>rosids</taxon>
        <taxon>malvids</taxon>
        <taxon>Sapindales</taxon>
        <taxon>Meliaceae</taxon>
        <taxon>Melia</taxon>
    </lineage>
</organism>
<accession>A0ACC1Y1V5</accession>
<proteinExistence type="predicted"/>
<reference evidence="1 2" key="1">
    <citation type="journal article" date="2023" name="Science">
        <title>Complex scaffold remodeling in plant triterpene biosynthesis.</title>
        <authorList>
            <person name="De La Pena R."/>
            <person name="Hodgson H."/>
            <person name="Liu J.C."/>
            <person name="Stephenson M.J."/>
            <person name="Martin A.C."/>
            <person name="Owen C."/>
            <person name="Harkess A."/>
            <person name="Leebens-Mack J."/>
            <person name="Jimenez L.E."/>
            <person name="Osbourn A."/>
            <person name="Sattely E.S."/>
        </authorList>
    </citation>
    <scope>NUCLEOTIDE SEQUENCE [LARGE SCALE GENOMIC DNA]</scope>
    <source>
        <strain evidence="2">cv. JPN11</strain>
        <tissue evidence="1">Leaf</tissue>
    </source>
</reference>
<comment type="caution">
    <text evidence="1">The sequence shown here is derived from an EMBL/GenBank/DDBJ whole genome shotgun (WGS) entry which is preliminary data.</text>
</comment>